<dbReference type="AlphaFoldDB" id="A0A8X6WT27"/>
<reference evidence="1" key="1">
    <citation type="submission" date="2020-08" db="EMBL/GenBank/DDBJ databases">
        <title>Multicomponent nature underlies the extraordinary mechanical properties of spider dragline silk.</title>
        <authorList>
            <person name="Kono N."/>
            <person name="Nakamura H."/>
            <person name="Mori M."/>
            <person name="Yoshida Y."/>
            <person name="Ohtoshi R."/>
            <person name="Malay A.D."/>
            <person name="Moran D.A.P."/>
            <person name="Tomita M."/>
            <person name="Numata K."/>
            <person name="Arakawa K."/>
        </authorList>
    </citation>
    <scope>NUCLEOTIDE SEQUENCE</scope>
</reference>
<sequence length="108" mass="11630">MPRYPHLQALRSLSRKKKSFWAWTLASANTRILKPEKIKDIPVRGAYYPDGGIPVVAGSYGRPIPRGRPLSPNGNAGSGDGWRVGCGKGWATIVSGRSSGLESNDPGR</sequence>
<dbReference type="EMBL" id="BMAV01001786">
    <property type="protein sequence ID" value="GFY40240.1"/>
    <property type="molecule type" value="Genomic_DNA"/>
</dbReference>
<keyword evidence="2" id="KW-1185">Reference proteome</keyword>
<evidence type="ECO:0000313" key="2">
    <source>
        <dbReference type="Proteomes" id="UP000886998"/>
    </source>
</evidence>
<accession>A0A8X6WT27</accession>
<protein>
    <submittedName>
        <fullName evidence="1">Uncharacterized protein</fullName>
    </submittedName>
</protein>
<evidence type="ECO:0000313" key="1">
    <source>
        <dbReference type="EMBL" id="GFY40240.1"/>
    </source>
</evidence>
<name>A0A8X6WT27_9ARAC</name>
<proteinExistence type="predicted"/>
<dbReference type="Proteomes" id="UP000886998">
    <property type="component" value="Unassembled WGS sequence"/>
</dbReference>
<comment type="caution">
    <text evidence="1">The sequence shown here is derived from an EMBL/GenBank/DDBJ whole genome shotgun (WGS) entry which is preliminary data.</text>
</comment>
<organism evidence="1 2">
    <name type="scientific">Trichonephila inaurata madagascariensis</name>
    <dbReference type="NCBI Taxonomy" id="2747483"/>
    <lineage>
        <taxon>Eukaryota</taxon>
        <taxon>Metazoa</taxon>
        <taxon>Ecdysozoa</taxon>
        <taxon>Arthropoda</taxon>
        <taxon>Chelicerata</taxon>
        <taxon>Arachnida</taxon>
        <taxon>Araneae</taxon>
        <taxon>Araneomorphae</taxon>
        <taxon>Entelegynae</taxon>
        <taxon>Araneoidea</taxon>
        <taxon>Nephilidae</taxon>
        <taxon>Trichonephila</taxon>
        <taxon>Trichonephila inaurata</taxon>
    </lineage>
</organism>
<gene>
    <name evidence="1" type="ORF">TNIN_20181</name>
</gene>